<dbReference type="InterPro" id="IPR051107">
    <property type="entry name" value="Auxin_Efflux_Carrier"/>
</dbReference>
<evidence type="ECO:0000256" key="2">
    <source>
        <dbReference type="ARBA" id="ARBA00009177"/>
    </source>
</evidence>
<dbReference type="PANTHER" id="PTHR31752">
    <property type="entry name" value="AUXIN EFFLUX CARRIER COMPONENT 1B-RELATED"/>
    <property type="match status" value="1"/>
</dbReference>
<comment type="subcellular location">
    <subcellularLocation>
        <location evidence="1">Membrane</location>
        <topology evidence="1">Multi-pass membrane protein</topology>
    </subcellularLocation>
</comment>
<evidence type="ECO:0000256" key="6">
    <source>
        <dbReference type="ARBA" id="ARBA00023136"/>
    </source>
</evidence>
<evidence type="ECO:0000256" key="8">
    <source>
        <dbReference type="SAM" id="Phobius"/>
    </source>
</evidence>
<dbReference type="AlphaFoldDB" id="A0A5J5AJF5"/>
<dbReference type="OrthoDB" id="2133778at2759"/>
<evidence type="ECO:0000256" key="1">
    <source>
        <dbReference type="ARBA" id="ARBA00004141"/>
    </source>
</evidence>
<dbReference type="GO" id="GO:0005886">
    <property type="term" value="C:plasma membrane"/>
    <property type="evidence" value="ECO:0007669"/>
    <property type="project" value="TreeGrafter"/>
</dbReference>
<keyword evidence="5 8" id="KW-1133">Transmembrane helix</keyword>
<evidence type="ECO:0000256" key="7">
    <source>
        <dbReference type="ARBA" id="ARBA00023294"/>
    </source>
</evidence>
<keyword evidence="3" id="KW-0813">Transport</keyword>
<dbReference type="GO" id="GO:0005783">
    <property type="term" value="C:endoplasmic reticulum"/>
    <property type="evidence" value="ECO:0007669"/>
    <property type="project" value="TreeGrafter"/>
</dbReference>
<proteinExistence type="inferred from homology"/>
<protein>
    <recommendedName>
        <fullName evidence="11">Auxin efflux carrier component</fullName>
    </recommendedName>
</protein>
<evidence type="ECO:0000256" key="4">
    <source>
        <dbReference type="ARBA" id="ARBA00022692"/>
    </source>
</evidence>
<dbReference type="GO" id="GO:0009734">
    <property type="term" value="P:auxin-activated signaling pathway"/>
    <property type="evidence" value="ECO:0007669"/>
    <property type="project" value="UniProtKB-KW"/>
</dbReference>
<comment type="similarity">
    <text evidence="2">Belongs to the auxin efflux carrier (TC 2.A.69.1) family.</text>
</comment>
<gene>
    <name evidence="9" type="ORF">F0562_005027</name>
</gene>
<dbReference type="PANTHER" id="PTHR31752:SF40">
    <property type="entry name" value="AUXIN EFFLUX CARRIER COMPONENT 8"/>
    <property type="match status" value="1"/>
</dbReference>
<sequence length="135" mass="14505">MAMFSLGMIRISIYQPWLSRGKEEDPLTTSLSYLIGLFMASQASIIACGTRKALLAMAMKFTVGPALMAVSSIAIGLKGTLFRVAIVQAALPQGIVPFVFAKEYSVHPDILSTGVIFGLLIAMPIALAYYFLLAL</sequence>
<evidence type="ECO:0000256" key="3">
    <source>
        <dbReference type="ARBA" id="ARBA00022448"/>
    </source>
</evidence>
<keyword evidence="4 8" id="KW-0812">Transmembrane</keyword>
<feature type="transmembrane region" description="Helical" evidence="8">
    <location>
        <begin position="66"/>
        <end position="90"/>
    </location>
</feature>
<accession>A0A5J5AJF5</accession>
<reference evidence="9 10" key="1">
    <citation type="submission" date="2019-09" db="EMBL/GenBank/DDBJ databases">
        <title>A chromosome-level genome assembly of the Chinese tupelo Nyssa sinensis.</title>
        <authorList>
            <person name="Yang X."/>
            <person name="Kang M."/>
            <person name="Yang Y."/>
            <person name="Xiong H."/>
            <person name="Wang M."/>
            <person name="Zhang Z."/>
            <person name="Wang Z."/>
            <person name="Wu H."/>
            <person name="Ma T."/>
            <person name="Liu J."/>
            <person name="Xi Z."/>
        </authorList>
    </citation>
    <scope>NUCLEOTIDE SEQUENCE [LARGE SCALE GENOMIC DNA]</scope>
    <source>
        <strain evidence="9">J267</strain>
        <tissue evidence="9">Leaf</tissue>
    </source>
</reference>
<keyword evidence="6 8" id="KW-0472">Membrane</keyword>
<evidence type="ECO:0008006" key="11">
    <source>
        <dbReference type="Google" id="ProtNLM"/>
    </source>
</evidence>
<name>A0A5J5AJF5_9ASTE</name>
<dbReference type="InterPro" id="IPR004776">
    <property type="entry name" value="Mem_transp_PIN-like"/>
</dbReference>
<dbReference type="GO" id="GO:0009926">
    <property type="term" value="P:auxin polar transport"/>
    <property type="evidence" value="ECO:0007669"/>
    <property type="project" value="TreeGrafter"/>
</dbReference>
<dbReference type="Proteomes" id="UP000325577">
    <property type="component" value="Linkage Group LG2"/>
</dbReference>
<evidence type="ECO:0000256" key="5">
    <source>
        <dbReference type="ARBA" id="ARBA00022989"/>
    </source>
</evidence>
<evidence type="ECO:0000313" key="10">
    <source>
        <dbReference type="Proteomes" id="UP000325577"/>
    </source>
</evidence>
<dbReference type="GO" id="GO:0010329">
    <property type="term" value="F:auxin efflux transmembrane transporter activity"/>
    <property type="evidence" value="ECO:0007669"/>
    <property type="project" value="TreeGrafter"/>
</dbReference>
<feature type="transmembrane region" description="Helical" evidence="8">
    <location>
        <begin position="110"/>
        <end position="132"/>
    </location>
</feature>
<keyword evidence="7" id="KW-0927">Auxin signaling pathway</keyword>
<organism evidence="9 10">
    <name type="scientific">Nyssa sinensis</name>
    <dbReference type="NCBI Taxonomy" id="561372"/>
    <lineage>
        <taxon>Eukaryota</taxon>
        <taxon>Viridiplantae</taxon>
        <taxon>Streptophyta</taxon>
        <taxon>Embryophyta</taxon>
        <taxon>Tracheophyta</taxon>
        <taxon>Spermatophyta</taxon>
        <taxon>Magnoliopsida</taxon>
        <taxon>eudicotyledons</taxon>
        <taxon>Gunneridae</taxon>
        <taxon>Pentapetalae</taxon>
        <taxon>asterids</taxon>
        <taxon>Cornales</taxon>
        <taxon>Nyssaceae</taxon>
        <taxon>Nyssa</taxon>
    </lineage>
</organism>
<feature type="transmembrane region" description="Helical" evidence="8">
    <location>
        <begin position="31"/>
        <end position="54"/>
    </location>
</feature>
<evidence type="ECO:0000313" key="9">
    <source>
        <dbReference type="EMBL" id="KAA8530318.1"/>
    </source>
</evidence>
<keyword evidence="10" id="KW-1185">Reference proteome</keyword>
<dbReference type="EMBL" id="CM018043">
    <property type="protein sequence ID" value="KAA8530318.1"/>
    <property type="molecule type" value="Genomic_DNA"/>
</dbReference>
<dbReference type="Pfam" id="PF03547">
    <property type="entry name" value="Mem_trans"/>
    <property type="match status" value="1"/>
</dbReference>